<evidence type="ECO:0000313" key="1">
    <source>
        <dbReference type="EMBL" id="KAL3525002.1"/>
    </source>
</evidence>
<evidence type="ECO:0000313" key="2">
    <source>
        <dbReference type="Proteomes" id="UP001630127"/>
    </source>
</evidence>
<name>A0ABD3A3H7_9GENT</name>
<proteinExistence type="predicted"/>
<reference evidence="1 2" key="1">
    <citation type="submission" date="2024-11" db="EMBL/GenBank/DDBJ databases">
        <title>A near-complete genome assembly of Cinchona calisaya.</title>
        <authorList>
            <person name="Lian D.C."/>
            <person name="Zhao X.W."/>
            <person name="Wei L."/>
        </authorList>
    </citation>
    <scope>NUCLEOTIDE SEQUENCE [LARGE SCALE GENOMIC DNA]</scope>
    <source>
        <tissue evidence="1">Nenye</tissue>
    </source>
</reference>
<sequence>MPLCLKVVINRVHLLVQDISFARLFSAKQPLDVRIRNNIPLKFCRAKLSRSVSVLWSMPQSDFYKLNIDGSSVGTPNSAGCGGLVQDNSGVLILGFAKGIGFKTSLGQNLWLYSQTHEACLMDKNIKAETK</sequence>
<accession>A0ABD3A3H7</accession>
<dbReference type="AlphaFoldDB" id="A0ABD3A3H7"/>
<dbReference type="Proteomes" id="UP001630127">
    <property type="component" value="Unassembled WGS sequence"/>
</dbReference>
<keyword evidence="2" id="KW-1185">Reference proteome</keyword>
<dbReference type="PANTHER" id="PTHR47723">
    <property type="entry name" value="OS05G0353850 PROTEIN"/>
    <property type="match status" value="1"/>
</dbReference>
<organism evidence="1 2">
    <name type="scientific">Cinchona calisaya</name>
    <dbReference type="NCBI Taxonomy" id="153742"/>
    <lineage>
        <taxon>Eukaryota</taxon>
        <taxon>Viridiplantae</taxon>
        <taxon>Streptophyta</taxon>
        <taxon>Embryophyta</taxon>
        <taxon>Tracheophyta</taxon>
        <taxon>Spermatophyta</taxon>
        <taxon>Magnoliopsida</taxon>
        <taxon>eudicotyledons</taxon>
        <taxon>Gunneridae</taxon>
        <taxon>Pentapetalae</taxon>
        <taxon>asterids</taxon>
        <taxon>lamiids</taxon>
        <taxon>Gentianales</taxon>
        <taxon>Rubiaceae</taxon>
        <taxon>Cinchonoideae</taxon>
        <taxon>Cinchoneae</taxon>
        <taxon>Cinchona</taxon>
    </lineage>
</organism>
<protein>
    <submittedName>
        <fullName evidence="1">Uncharacterized protein</fullName>
    </submittedName>
</protein>
<dbReference type="InterPro" id="IPR053151">
    <property type="entry name" value="RNase_H-like"/>
</dbReference>
<comment type="caution">
    <text evidence="1">The sequence shown here is derived from an EMBL/GenBank/DDBJ whole genome shotgun (WGS) entry which is preliminary data.</text>
</comment>
<dbReference type="PANTHER" id="PTHR47723:SF19">
    <property type="entry name" value="POLYNUCLEOTIDYL TRANSFERASE, RIBONUCLEASE H-LIKE SUPERFAMILY PROTEIN"/>
    <property type="match status" value="1"/>
</dbReference>
<gene>
    <name evidence="1" type="ORF">ACH5RR_013374</name>
</gene>
<dbReference type="EMBL" id="JBJUIK010000006">
    <property type="protein sequence ID" value="KAL3525002.1"/>
    <property type="molecule type" value="Genomic_DNA"/>
</dbReference>